<keyword evidence="2" id="KW-0645">Protease</keyword>
<dbReference type="InterPro" id="IPR050325">
    <property type="entry name" value="Prot/Nucl_acid_deglycase"/>
</dbReference>
<dbReference type="GO" id="GO:0008233">
    <property type="term" value="F:peptidase activity"/>
    <property type="evidence" value="ECO:0007669"/>
    <property type="project" value="UniProtKB-KW"/>
</dbReference>
<dbReference type="AlphaFoldDB" id="A0A316HCL1"/>
<dbReference type="PANTHER" id="PTHR48094">
    <property type="entry name" value="PROTEIN/NUCLEIC ACID DEGLYCASE DJ-1-RELATED"/>
    <property type="match status" value="1"/>
</dbReference>
<feature type="domain" description="DJ-1/PfpI" evidence="1">
    <location>
        <begin position="5"/>
        <end position="170"/>
    </location>
</feature>
<proteinExistence type="predicted"/>
<keyword evidence="2" id="KW-0378">Hydrolase</keyword>
<dbReference type="PANTHER" id="PTHR48094:SF19">
    <property type="entry name" value="DJ-1_PFPI DOMAIN-CONTAINING PROTEIN"/>
    <property type="match status" value="1"/>
</dbReference>
<evidence type="ECO:0000259" key="1">
    <source>
        <dbReference type="Pfam" id="PF01965"/>
    </source>
</evidence>
<dbReference type="EMBL" id="QGHB01000029">
    <property type="protein sequence ID" value="PWK78013.1"/>
    <property type="molecule type" value="Genomic_DNA"/>
</dbReference>
<sequence length="205" mass="22404">MTTRTVYLALVDGLSDWEYGHAAAQINIQTFQRQPGRYEIKTVAASLEPVRTIGGVRMLPDVVIEDVDVDGAAMLMLIGSDSWEAGENAALGRLARRFREAGKPVAAICGATIGLAREGLLDDVKHTSNFPGELGTYGGSALYQDARVVRDQGVITAGGASSMEWTREILLELEAYRPQTVDAWYELYREDSMAAFERLMASVQD</sequence>
<gene>
    <name evidence="2" type="ORF">C8D88_12929</name>
</gene>
<dbReference type="InterPro" id="IPR029062">
    <property type="entry name" value="Class_I_gatase-like"/>
</dbReference>
<comment type="caution">
    <text evidence="2">The sequence shown here is derived from an EMBL/GenBank/DDBJ whole genome shotgun (WGS) entry which is preliminary data.</text>
</comment>
<name>A0A316HCL1_9PSEU</name>
<evidence type="ECO:0000313" key="2">
    <source>
        <dbReference type="EMBL" id="PWK78013.1"/>
    </source>
</evidence>
<protein>
    <submittedName>
        <fullName evidence="2">Putative intracellular protease/amidase</fullName>
    </submittedName>
</protein>
<evidence type="ECO:0000313" key="3">
    <source>
        <dbReference type="Proteomes" id="UP000246005"/>
    </source>
</evidence>
<dbReference type="Proteomes" id="UP000246005">
    <property type="component" value="Unassembled WGS sequence"/>
</dbReference>
<accession>A0A316HCL1</accession>
<dbReference type="Pfam" id="PF01965">
    <property type="entry name" value="DJ-1_PfpI"/>
    <property type="match status" value="1"/>
</dbReference>
<dbReference type="GO" id="GO:0006508">
    <property type="term" value="P:proteolysis"/>
    <property type="evidence" value="ECO:0007669"/>
    <property type="project" value="UniProtKB-KW"/>
</dbReference>
<dbReference type="GO" id="GO:0005737">
    <property type="term" value="C:cytoplasm"/>
    <property type="evidence" value="ECO:0007669"/>
    <property type="project" value="TreeGrafter"/>
</dbReference>
<reference evidence="2 3" key="1">
    <citation type="submission" date="2018-05" db="EMBL/GenBank/DDBJ databases">
        <title>Genomic Encyclopedia of Type Strains, Phase IV (KMG-IV): sequencing the most valuable type-strain genomes for metagenomic binning, comparative biology and taxonomic classification.</title>
        <authorList>
            <person name="Goeker M."/>
        </authorList>
    </citation>
    <scope>NUCLEOTIDE SEQUENCE [LARGE SCALE GENOMIC DNA]</scope>
    <source>
        <strain evidence="2 3">DSM 45480</strain>
    </source>
</reference>
<dbReference type="SUPFAM" id="SSF52317">
    <property type="entry name" value="Class I glutamine amidotransferase-like"/>
    <property type="match status" value="1"/>
</dbReference>
<dbReference type="Gene3D" id="3.40.50.880">
    <property type="match status" value="1"/>
</dbReference>
<organism evidence="2 3">
    <name type="scientific">Lentzea atacamensis</name>
    <dbReference type="NCBI Taxonomy" id="531938"/>
    <lineage>
        <taxon>Bacteria</taxon>
        <taxon>Bacillati</taxon>
        <taxon>Actinomycetota</taxon>
        <taxon>Actinomycetes</taxon>
        <taxon>Pseudonocardiales</taxon>
        <taxon>Pseudonocardiaceae</taxon>
        <taxon>Lentzea</taxon>
    </lineage>
</organism>
<dbReference type="InterPro" id="IPR002818">
    <property type="entry name" value="DJ-1/PfpI"/>
</dbReference>
<dbReference type="RefSeq" id="WP_109642933.1">
    <property type="nucleotide sequence ID" value="NZ_QGHB01000029.1"/>
</dbReference>